<evidence type="ECO:0000313" key="5">
    <source>
        <dbReference type="Proteomes" id="UP001642405"/>
    </source>
</evidence>
<feature type="region of interest" description="Disordered" evidence="2">
    <location>
        <begin position="814"/>
        <end position="1007"/>
    </location>
</feature>
<feature type="region of interest" description="Disordered" evidence="2">
    <location>
        <begin position="1032"/>
        <end position="1058"/>
    </location>
</feature>
<feature type="compositionally biased region" description="Polar residues" evidence="2">
    <location>
        <begin position="378"/>
        <end position="388"/>
    </location>
</feature>
<feature type="region of interest" description="Disordered" evidence="2">
    <location>
        <begin position="531"/>
        <end position="792"/>
    </location>
</feature>
<feature type="compositionally biased region" description="Basic and acidic residues" evidence="2">
    <location>
        <begin position="1032"/>
        <end position="1044"/>
    </location>
</feature>
<sequence length="1537" mass="167107">MAPSETSEATLPATRRTRKSTTGFSPSKTTDKENATMDFGEHSMAPSAAASRKKLRSKSMGPGGLDALKSTSGNRRMSLAVPSRPPPRSILKPTMPILPDIPPLKPKNVKGKGKGSPARGRGDDNSTTRVALRTEEEQQAAAREREERERAALEKEVKTHREARRKSLANRRVSFAAEATLHTFHEIDYPQDSTTSTDTTARRASSTVAPSPAPPPAPLIDIDLGFDLPAPPTDEPEAMQTPSSHPTATLDDNTAASVMDDWDDAGDEVEEDDGDELEDVDSNSEEDDSEAGDSDDGDGATMITVDADEMTSASVMSILSSISMPDSTSVLESTTDVDEALELATQHAGAQADASRRQRPLDEDEEVIPAFVGWGKKASNSAAQPSTAQQPEPQGQSPQSTRDEDTAMSMDMDMDVDMDMDTVRPMGGIIKTGQQGQQEDGMSMDVTRMYGGIILPQPGPDADSSVASSPMIMPDDSDAGDEPMELTMGLGAIRSAREADEGSDGDDGLEDMSMEMTAVLGGVLRRQSLGANKARRLSRRQTIRGPNDEDDEAPMDMTVGVGKIFAGGNQSTQPRAPEEDGEEDDDGEADMDEATMTMGMDITTALGGILKPASPTRTRILAPPLPPKTDAQKVKTPSPARRKSSSPPKSATKAGSGVSARIGEAEASQSTGVISASLKKTPETAKKPARSPAKPTTTTDPSTPQRASLARFIGSRSKSPKRKTVSAEKSTTPKSPPKPTPKSPPKASVPSFSKSLFAQNPATGAAAPSIVLTPQGRRRQSAFVGAGPASPKITEIFSRRSSLVDAASEFVVGSPQTNHPAVSFEEPSCQSTPEDGATGSGPLDDREATQNLKDLIQNLSPKKNPLKGRKSLHVGSAKGLLGKRPFELDDDEDLDDGDLESQNVVKRLKGPEPSPVKNIRLQQPPSVMETIGRSSRSRRSPSATPLPFEQTTTPRKSAEIDTVRFDNPSREVNFGSSKSTDDAAANDNDNDIDDGDGDGNGDGDDDTERIHLQDFLKLANIHFMELETTKRRATEGPGAFHKDNANGNSRLSTDEDGISKDPAIESLVTTVCKVPLLEMYQHACRELKNYIEEGRSIMREIETETYEDNPPIFHEYTTATPEMRAQMDNQFKNIKIFARLQSKKQWYEWRTKLHEGLQEGMLKVLRDLEKDKDLLRERREKVDAVYPALLAEYESLERERIQLEAFAAQLGGDDQEALIAARVQKGQLTASIEEYKGKTARLEAEMRASKARVVEMKKEREQYLKELEEAKRIQEERRSWSHQEISSLKTQVDALEKKSGWAVTGAQGTTLSMAYRREIELVFDVAAFRPGPHSNAQIDLWYIGHTRTRDPQPCTREMEFFLQCIRDHVRGLKQTETHPGHLLKVVRASWDTAKQAANQIRHLNLTFPTTTTKTSDTSIAVSASILLVPLRTKVEVTLHLRSLGCGAVSATKKAPRGLRIAVSSEARVVYGEPFNAAKMGEFLAARIGKRVLTSATGAAMAAKKSKAKLGADYYWVDMVEELKAKLLARGRKLGTRE</sequence>
<reference evidence="4 5" key="1">
    <citation type="submission" date="2024-01" db="EMBL/GenBank/DDBJ databases">
        <authorList>
            <person name="Allen C."/>
            <person name="Tagirdzhanova G."/>
        </authorList>
    </citation>
    <scope>NUCLEOTIDE SEQUENCE [LARGE SCALE GENOMIC DNA]</scope>
</reference>
<feature type="compositionally biased region" description="Acidic residues" evidence="2">
    <location>
        <begin position="260"/>
        <end position="298"/>
    </location>
</feature>
<comment type="caution">
    <text evidence="4">The sequence shown here is derived from an EMBL/GenBank/DDBJ whole genome shotgun (WGS) entry which is preliminary data.</text>
</comment>
<feature type="compositionally biased region" description="Basic residues" evidence="2">
    <location>
        <begin position="533"/>
        <end position="542"/>
    </location>
</feature>
<evidence type="ECO:0000256" key="1">
    <source>
        <dbReference type="SAM" id="Coils"/>
    </source>
</evidence>
<dbReference type="EMBL" id="CAWUHB010000001">
    <property type="protein sequence ID" value="CAK7208511.1"/>
    <property type="molecule type" value="Genomic_DNA"/>
</dbReference>
<dbReference type="Proteomes" id="UP001642405">
    <property type="component" value="Unassembled WGS sequence"/>
</dbReference>
<feature type="compositionally biased region" description="Polar residues" evidence="2">
    <location>
        <begin position="849"/>
        <end position="861"/>
    </location>
</feature>
<dbReference type="InterPro" id="IPR033338">
    <property type="entry name" value="Spc105/Spc7"/>
</dbReference>
<evidence type="ECO:0000256" key="2">
    <source>
        <dbReference type="SAM" id="MobiDB-lite"/>
    </source>
</evidence>
<feature type="compositionally biased region" description="Basic and acidic residues" evidence="2">
    <location>
        <begin position="120"/>
        <end position="160"/>
    </location>
</feature>
<feature type="compositionally biased region" description="Basic and acidic residues" evidence="2">
    <location>
        <begin position="29"/>
        <end position="41"/>
    </location>
</feature>
<dbReference type="InterPro" id="IPR040850">
    <property type="entry name" value="Knl1_RWD_C"/>
</dbReference>
<feature type="compositionally biased region" description="Low complexity" evidence="2">
    <location>
        <begin position="192"/>
        <end position="210"/>
    </location>
</feature>
<dbReference type="Pfam" id="PF08317">
    <property type="entry name" value="Spc7"/>
    <property type="match status" value="1"/>
</dbReference>
<dbReference type="PANTHER" id="PTHR28260">
    <property type="entry name" value="SPINDLE POLE BODY COMPONENT SPC105"/>
    <property type="match status" value="1"/>
</dbReference>
<keyword evidence="1" id="KW-0175">Coiled coil</keyword>
<evidence type="ECO:0000259" key="3">
    <source>
        <dbReference type="SMART" id="SM00787"/>
    </source>
</evidence>
<feature type="compositionally biased region" description="Acidic residues" evidence="2">
    <location>
        <begin position="988"/>
        <end position="1007"/>
    </location>
</feature>
<feature type="compositionally biased region" description="Low complexity" evidence="2">
    <location>
        <begin position="635"/>
        <end position="654"/>
    </location>
</feature>
<dbReference type="PANTHER" id="PTHR28260:SF1">
    <property type="entry name" value="SPINDLE POLE BODY COMPONENT SPC105"/>
    <property type="match status" value="1"/>
</dbReference>
<feature type="compositionally biased region" description="Polar residues" evidence="2">
    <location>
        <begin position="694"/>
        <end position="706"/>
    </location>
</feature>
<name>A0ABP0ALL2_9PEZI</name>
<feature type="compositionally biased region" description="Low complexity" evidence="2">
    <location>
        <begin position="389"/>
        <end position="400"/>
    </location>
</feature>
<dbReference type="SMART" id="SM01315">
    <property type="entry name" value="Spc7_N"/>
    <property type="match status" value="1"/>
</dbReference>
<feature type="compositionally biased region" description="Polar residues" evidence="2">
    <location>
        <begin position="240"/>
        <end position="256"/>
    </location>
</feature>
<dbReference type="Pfam" id="PF18210">
    <property type="entry name" value="Knl1_RWD_C"/>
    <property type="match status" value="1"/>
</dbReference>
<organism evidence="4 5">
    <name type="scientific">Sporothrix curviconia</name>
    <dbReference type="NCBI Taxonomy" id="1260050"/>
    <lineage>
        <taxon>Eukaryota</taxon>
        <taxon>Fungi</taxon>
        <taxon>Dikarya</taxon>
        <taxon>Ascomycota</taxon>
        <taxon>Pezizomycotina</taxon>
        <taxon>Sordariomycetes</taxon>
        <taxon>Sordariomycetidae</taxon>
        <taxon>Ophiostomatales</taxon>
        <taxon>Ophiostomataceae</taxon>
        <taxon>Sporothrix</taxon>
    </lineage>
</organism>
<feature type="domain" description="Spc7 kinetochore protein" evidence="3">
    <location>
        <begin position="997"/>
        <end position="1324"/>
    </location>
</feature>
<feature type="compositionally biased region" description="Polar residues" evidence="2">
    <location>
        <begin position="325"/>
        <end position="334"/>
    </location>
</feature>
<feature type="compositionally biased region" description="Acidic residues" evidence="2">
    <location>
        <begin position="888"/>
        <end position="899"/>
    </location>
</feature>
<feature type="compositionally biased region" description="Basic and acidic residues" evidence="2">
    <location>
        <begin position="956"/>
        <end position="969"/>
    </location>
</feature>
<feature type="region of interest" description="Disordered" evidence="2">
    <location>
        <begin position="1"/>
        <end position="308"/>
    </location>
</feature>
<keyword evidence="5" id="KW-1185">Reference proteome</keyword>
<accession>A0ABP0ALL2</accession>
<proteinExistence type="predicted"/>
<feature type="compositionally biased region" description="Acidic residues" evidence="2">
    <location>
        <begin position="579"/>
        <end position="593"/>
    </location>
</feature>
<evidence type="ECO:0000313" key="4">
    <source>
        <dbReference type="EMBL" id="CAK7208511.1"/>
    </source>
</evidence>
<feature type="compositionally biased region" description="Low complexity" evidence="2">
    <location>
        <begin position="745"/>
        <end position="755"/>
    </location>
</feature>
<dbReference type="InterPro" id="IPR013253">
    <property type="entry name" value="Spc7_domain"/>
</dbReference>
<feature type="coiled-coil region" evidence="1">
    <location>
        <begin position="1225"/>
        <end position="1277"/>
    </location>
</feature>
<gene>
    <name evidence="4" type="ORF">SCUCBS95973_000127</name>
</gene>
<protein>
    <recommendedName>
        <fullName evidence="3">Spc7 kinetochore protein domain-containing protein</fullName>
    </recommendedName>
</protein>
<dbReference type="SMART" id="SM00787">
    <property type="entry name" value="Spc7"/>
    <property type="match status" value="1"/>
</dbReference>
<dbReference type="Pfam" id="PF15402">
    <property type="entry name" value="MELT_2"/>
    <property type="match status" value="6"/>
</dbReference>
<feature type="region of interest" description="Disordered" evidence="2">
    <location>
        <begin position="323"/>
        <end position="406"/>
    </location>
</feature>
<feature type="compositionally biased region" description="Pro residues" evidence="2">
    <location>
        <begin position="734"/>
        <end position="744"/>
    </location>
</feature>